<dbReference type="Gene3D" id="2.60.40.740">
    <property type="match status" value="2"/>
</dbReference>
<dbReference type="InterPro" id="IPR026444">
    <property type="entry name" value="Secre_tail"/>
</dbReference>
<dbReference type="SUPFAM" id="SSF49313">
    <property type="entry name" value="Cadherin-like"/>
    <property type="match status" value="1"/>
</dbReference>
<organism evidence="3 4">
    <name type="scientific">Epilithonimonas arachidiradicis</name>
    <dbReference type="NCBI Taxonomy" id="1617282"/>
    <lineage>
        <taxon>Bacteria</taxon>
        <taxon>Pseudomonadati</taxon>
        <taxon>Bacteroidota</taxon>
        <taxon>Flavobacteriia</taxon>
        <taxon>Flavobacteriales</taxon>
        <taxon>Weeksellaceae</taxon>
        <taxon>Chryseobacterium group</taxon>
        <taxon>Epilithonimonas</taxon>
    </lineage>
</organism>
<reference evidence="4" key="1">
    <citation type="journal article" date="2019" name="Int. J. Syst. Evol. Microbiol.">
        <title>The Global Catalogue of Microorganisms (GCM) 10K type strain sequencing project: providing services to taxonomists for standard genome sequencing and annotation.</title>
        <authorList>
            <consortium name="The Broad Institute Genomics Platform"/>
            <consortium name="The Broad Institute Genome Sequencing Center for Infectious Disease"/>
            <person name="Wu L."/>
            <person name="Ma J."/>
        </authorList>
    </citation>
    <scope>NUCLEOTIDE SEQUENCE [LARGE SCALE GENOMIC DNA]</scope>
    <source>
        <strain evidence="4">CCM 8490</strain>
    </source>
</reference>
<dbReference type="InterPro" id="IPR003599">
    <property type="entry name" value="Ig_sub"/>
</dbReference>
<dbReference type="Pfam" id="PF18962">
    <property type="entry name" value="Por_Secre_tail"/>
    <property type="match status" value="1"/>
</dbReference>
<dbReference type="EMBL" id="BMCW01000007">
    <property type="protein sequence ID" value="GGG64530.1"/>
    <property type="molecule type" value="Genomic_DNA"/>
</dbReference>
<dbReference type="NCBIfam" id="NF038128">
    <property type="entry name" value="choice_anch_J"/>
    <property type="match status" value="1"/>
</dbReference>
<dbReference type="SMART" id="SM00409">
    <property type="entry name" value="IG"/>
    <property type="match status" value="6"/>
</dbReference>
<name>A0ABQ1X8Q4_9FLAO</name>
<evidence type="ECO:0000259" key="2">
    <source>
        <dbReference type="SMART" id="SM00409"/>
    </source>
</evidence>
<feature type="domain" description="Immunoglobulin" evidence="2">
    <location>
        <begin position="487"/>
        <end position="573"/>
    </location>
</feature>
<gene>
    <name evidence="3" type="ORF">GCM10007332_28680</name>
</gene>
<proteinExistence type="predicted"/>
<dbReference type="NCBIfam" id="TIGR04183">
    <property type="entry name" value="Por_Secre_tail"/>
    <property type="match status" value="1"/>
</dbReference>
<evidence type="ECO:0000313" key="4">
    <source>
        <dbReference type="Proteomes" id="UP000658202"/>
    </source>
</evidence>
<sequence length="1269" mass="129150">MRNFYRKIGILLIVLWAKLFFAQGFIENFDDIATLASNGWTLQNNSSPVGALGWFQGTATTATPTPGPFNSYNGAANAYIAANFNSTGSSGTISNWIITPNRTLRNGDVFSFFTRKPTIGAGQTDYPDRLEVRMSTNGASTNAGSSAATVGDFSTLLLSINPTLVANVYPQVWTQYTITISGLSAPTSGRIAFRYFVTGAGSLGINSDYIGIDNVVYTPYICPAFTMTSGGALTAGAAGSPYSKTLTQTGALGTPNFAITAGALPPGLTLSTSGTISGTPTATGTFNFTVTVNDTSGCSGSQAYSITVLCPSNPITIANFPTLCSNSGLYTLTEASPAGGTYSGTGVSGGQFDPAAGTQTITYDYTDPYGCAHSMSKTITVNPEQNITTQPNASTICVGANTTFSATANNATGYQWQVNTGSGFTNIGNTAPYSGATTSTLTVTGATAAMNGYVYRVVISGSTGCDPKTSNNAALTVNSAPVITTQPIASTICAGSNTTFTASASNATGYQWQVDSGSGFTNISNTAPYSGATTATLTITGATAGLNGYIYRVVVTGLCTPVATSNSAVLTVNSAPVITTQPIASTICAGSNTTFTASASNATGYQWQVDSGSGFTNISNTAPYSGATTATLTITGATAGLNGYVYRVVVTGLCTPVATSNNAALTVNSAPSITTQPSASTICAGSNTTFTASASNATGYQWQVDSGSGFTNISNTAPYSGATTATLTITGATAGLNGNVYRVVVTGLCTPVATSNSAVLTVNSAPVITTQPIASTICAGSNTTFTAAASNATGYQWQVDSGSGFTNISNTASYSGATTATLTITGATAGLNGYVYRVVVTGLCTPVATSNNAALTVNSAPSITTQPIASTICAGSNATFTVAASNATGYQWQVDSGSGFTNISNTAPYSGATTATLTITGATAGLNGYVYRVVVTGLCIPVATSNNAALTVSSVSGSTTKTDVTCNGSSNGTITLTPSGGVSPYTFAWNDGADTQNRTGLAAGNYTVTIKDVNGCIGSASVTITEPDALVATAGAQTNVACNGSATGAATVNVTGGTGNYTYSWNTTPEQTGMTATGLAAGTYIVTVKDANQCQTTQSFTITEAEAVVAPTGAATQSFNAGDTLSVLVANGQNIKWYATAGDATNHINNLPMSTLIVNNTTYYATQTVGGCESKTSLAVLAWNEDMGVINNDGKTKIQIYPNPVKEVLHFSGEEKINKIVIMSIDGKKVSEKTMYGERKLNVHTLVQGTYLINIFTDKGIQTIKFIKN</sequence>
<dbReference type="InterPro" id="IPR036179">
    <property type="entry name" value="Ig-like_dom_sf"/>
</dbReference>
<dbReference type="InterPro" id="IPR025667">
    <property type="entry name" value="SprB_repeat"/>
</dbReference>
<feature type="domain" description="Immunoglobulin" evidence="2">
    <location>
        <begin position="772"/>
        <end position="858"/>
    </location>
</feature>
<keyword evidence="1" id="KW-0732">Signal</keyword>
<dbReference type="RefSeq" id="WP_188624751.1">
    <property type="nucleotide sequence ID" value="NZ_BMCW01000007.1"/>
</dbReference>
<comment type="caution">
    <text evidence="3">The sequence shown here is derived from an EMBL/GenBank/DDBJ whole genome shotgun (WGS) entry which is preliminary data.</text>
</comment>
<accession>A0ABQ1X8Q4</accession>
<feature type="domain" description="Immunoglobulin" evidence="2">
    <location>
        <begin position="391"/>
        <end position="478"/>
    </location>
</feature>
<feature type="domain" description="Immunoglobulin" evidence="2">
    <location>
        <begin position="867"/>
        <end position="953"/>
    </location>
</feature>
<dbReference type="InterPro" id="IPR013783">
    <property type="entry name" value="Ig-like_fold"/>
</dbReference>
<dbReference type="Gene3D" id="2.60.40.10">
    <property type="entry name" value="Immunoglobulins"/>
    <property type="match status" value="7"/>
</dbReference>
<dbReference type="Pfam" id="PF05345">
    <property type="entry name" value="He_PIG"/>
    <property type="match status" value="1"/>
</dbReference>
<protein>
    <recommendedName>
        <fullName evidence="2">Immunoglobulin domain-containing protein</fullName>
    </recommendedName>
</protein>
<dbReference type="Proteomes" id="UP000658202">
    <property type="component" value="Unassembled WGS sequence"/>
</dbReference>
<evidence type="ECO:0000256" key="1">
    <source>
        <dbReference type="ARBA" id="ARBA00022729"/>
    </source>
</evidence>
<dbReference type="Gene3D" id="2.60.120.200">
    <property type="match status" value="1"/>
</dbReference>
<feature type="domain" description="Immunoglobulin" evidence="2">
    <location>
        <begin position="677"/>
        <end position="763"/>
    </location>
</feature>
<evidence type="ECO:0000313" key="3">
    <source>
        <dbReference type="EMBL" id="GGG64530.1"/>
    </source>
</evidence>
<dbReference type="Pfam" id="PF13573">
    <property type="entry name" value="SprB"/>
    <property type="match status" value="2"/>
</dbReference>
<feature type="domain" description="Immunoglobulin" evidence="2">
    <location>
        <begin position="582"/>
        <end position="668"/>
    </location>
</feature>
<dbReference type="SUPFAM" id="SSF48726">
    <property type="entry name" value="Immunoglobulin"/>
    <property type="match status" value="1"/>
</dbReference>
<dbReference type="InterPro" id="IPR015919">
    <property type="entry name" value="Cadherin-like_sf"/>
</dbReference>
<keyword evidence="4" id="KW-1185">Reference proteome</keyword>